<dbReference type="HOGENOM" id="CLU_982486_0_0_4"/>
<feature type="signal peptide" evidence="1">
    <location>
        <begin position="1"/>
        <end position="24"/>
    </location>
</feature>
<evidence type="ECO:0000313" key="3">
    <source>
        <dbReference type="Proteomes" id="UP000030302"/>
    </source>
</evidence>
<dbReference type="STRING" id="279058.LT85_3351"/>
<accession>A0A0A1FFR1</accession>
<sequence length="283" mass="31031">MAKNIPAKANVAAPAFATRQAALAALPPLMLWVWERPDDASAWLGNNARQSKPVEASDASGTSLQAQRIGVAVLDTTVLLRDGSATVRRRQQPLRLPPEWYAAKGLQPKAPVVTIVHIDMARGAHKPALNNNQKQLIVKAVVAAATRSPSQVVQLDFEVMHSQKPFLADVIQRSRKALPDNVALSITALASWCVGDAWLADLPVDEIVPMAFRMATDGKRMREILDQDGRLPRPECQSSLGLSLDEQPWPNKLRSQRLYLFNRDAWSATSMASWSVRLGSVLP</sequence>
<evidence type="ECO:0000256" key="1">
    <source>
        <dbReference type="SAM" id="SignalP"/>
    </source>
</evidence>
<name>A0A0A1FFR1_9BURK</name>
<protein>
    <submittedName>
        <fullName evidence="2">Uncharacterized protein</fullName>
    </submittedName>
</protein>
<dbReference type="EMBL" id="CP009962">
    <property type="protein sequence ID" value="AIY42509.1"/>
    <property type="molecule type" value="Genomic_DNA"/>
</dbReference>
<dbReference type="KEGG" id="care:LT85_3351"/>
<reference evidence="3" key="1">
    <citation type="journal article" date="2014" name="Soil Biol. Biochem.">
        <title>Structure and function of bacterial communities in ageing soils: Insights from the Mendocino ecological staircase.</title>
        <authorList>
            <person name="Uroz S."/>
            <person name="Tech J.J."/>
            <person name="Sawaya N.A."/>
            <person name="Frey-Klett P."/>
            <person name="Leveau J.H.J."/>
        </authorList>
    </citation>
    <scope>NUCLEOTIDE SEQUENCE [LARGE SCALE GENOMIC DNA]</scope>
    <source>
        <strain evidence="3">Cal35</strain>
    </source>
</reference>
<evidence type="ECO:0000313" key="2">
    <source>
        <dbReference type="EMBL" id="AIY42509.1"/>
    </source>
</evidence>
<organism evidence="2 3">
    <name type="scientific">Collimonas arenae</name>
    <dbReference type="NCBI Taxonomy" id="279058"/>
    <lineage>
        <taxon>Bacteria</taxon>
        <taxon>Pseudomonadati</taxon>
        <taxon>Pseudomonadota</taxon>
        <taxon>Betaproteobacteria</taxon>
        <taxon>Burkholderiales</taxon>
        <taxon>Oxalobacteraceae</taxon>
        <taxon>Collimonas</taxon>
    </lineage>
</organism>
<gene>
    <name evidence="2" type="ORF">LT85_3351</name>
</gene>
<dbReference type="AlphaFoldDB" id="A0A0A1FFR1"/>
<feature type="chain" id="PRO_5001974249" evidence="1">
    <location>
        <begin position="25"/>
        <end position="283"/>
    </location>
</feature>
<keyword evidence="3" id="KW-1185">Reference proteome</keyword>
<proteinExistence type="predicted"/>
<dbReference type="RefSeq" id="WP_156117556.1">
    <property type="nucleotide sequence ID" value="NZ_CP009962.1"/>
</dbReference>
<dbReference type="Proteomes" id="UP000030302">
    <property type="component" value="Chromosome"/>
</dbReference>
<dbReference type="OrthoDB" id="120841at2"/>
<keyword evidence="1" id="KW-0732">Signal</keyword>